<keyword evidence="5 7" id="KW-1133">Transmembrane helix</keyword>
<evidence type="ECO:0000256" key="4">
    <source>
        <dbReference type="ARBA" id="ARBA00022692"/>
    </source>
</evidence>
<dbReference type="PANTHER" id="PTHR30250">
    <property type="entry name" value="PST FAMILY PREDICTED COLANIC ACID TRANSPORTER"/>
    <property type="match status" value="1"/>
</dbReference>
<evidence type="ECO:0000256" key="2">
    <source>
        <dbReference type="ARBA" id="ARBA00007430"/>
    </source>
</evidence>
<dbReference type="Proteomes" id="UP000826462">
    <property type="component" value="Chromosome 2"/>
</dbReference>
<sequence>MSTPQPAPSVGRNARWLASAQIAKSVVQLVGLSVLSHLLSPTDFGVMALATVVTNFAGLLRDMGTGPALIRSRDMSPTLANSVFWVNISAGSAIAIVIVAFSVPIARLFHSESLSHVLYWLALTFPIMAFGAAHQALLERASQFRTVARSDVVSYTSGMCAAIVAARFGLGLTSLVVQALVTSTMSSAQMYLASSWRPTLRWDGKEVRNIFGFSSNLTLSNLVIYLNRNADSMIVGKVLGAIALGPYSLAFKIMLYPLQSIAFVASKALYPVLSAHQTDPDKQRESYLQSVSFVALITAPLMGGLVALREPFIAVALGPKWASVATLLVWLAPVGFVQSVLSTAPAVFMVKGRTDWLLILNFCVAVLHIACWLVGAHWGVQGIAAGYLVATLTSAPIHLGVTARLLEMPFSALFRALRWQVVLGVGVCLFAMLASRAIGSFDWPALARLIVPGLVGAAYGLWHVSRFNPEHMFALRRVLRFA</sequence>
<evidence type="ECO:0000256" key="7">
    <source>
        <dbReference type="SAM" id="Phobius"/>
    </source>
</evidence>
<dbReference type="RefSeq" id="WP_219803007.1">
    <property type="nucleotide sequence ID" value="NZ_CP080096.1"/>
</dbReference>
<comment type="similarity">
    <text evidence="2">Belongs to the polysaccharide synthase family.</text>
</comment>
<protein>
    <submittedName>
        <fullName evidence="8">Lipopolysaccharide biosynthesis protein</fullName>
    </submittedName>
</protein>
<name>A0ABX8V131_9BURK</name>
<dbReference type="InterPro" id="IPR050833">
    <property type="entry name" value="Poly_Biosynth_Transport"/>
</dbReference>
<evidence type="ECO:0000256" key="3">
    <source>
        <dbReference type="ARBA" id="ARBA00022475"/>
    </source>
</evidence>
<dbReference type="CDD" id="cd13127">
    <property type="entry name" value="MATE_tuaB_like"/>
    <property type="match status" value="1"/>
</dbReference>
<accession>A0ABX8V131</accession>
<feature type="transmembrane region" description="Helical" evidence="7">
    <location>
        <begin position="117"/>
        <end position="138"/>
    </location>
</feature>
<feature type="transmembrane region" description="Helical" evidence="7">
    <location>
        <begin position="418"/>
        <end position="439"/>
    </location>
</feature>
<feature type="transmembrane region" description="Helical" evidence="7">
    <location>
        <begin position="159"/>
        <end position="181"/>
    </location>
</feature>
<feature type="transmembrane region" description="Helical" evidence="7">
    <location>
        <begin position="357"/>
        <end position="378"/>
    </location>
</feature>
<comment type="subcellular location">
    <subcellularLocation>
        <location evidence="1">Cell membrane</location>
        <topology evidence="1">Multi-pass membrane protein</topology>
    </subcellularLocation>
</comment>
<feature type="transmembrane region" description="Helical" evidence="7">
    <location>
        <begin position="328"/>
        <end position="350"/>
    </location>
</feature>
<keyword evidence="3" id="KW-1003">Cell membrane</keyword>
<feature type="transmembrane region" description="Helical" evidence="7">
    <location>
        <begin position="445"/>
        <end position="462"/>
    </location>
</feature>
<evidence type="ECO:0000256" key="5">
    <source>
        <dbReference type="ARBA" id="ARBA00022989"/>
    </source>
</evidence>
<feature type="transmembrane region" description="Helical" evidence="7">
    <location>
        <begin position="82"/>
        <end position="105"/>
    </location>
</feature>
<proteinExistence type="inferred from homology"/>
<feature type="transmembrane region" description="Helical" evidence="7">
    <location>
        <begin position="44"/>
        <end position="61"/>
    </location>
</feature>
<evidence type="ECO:0000256" key="6">
    <source>
        <dbReference type="ARBA" id="ARBA00023136"/>
    </source>
</evidence>
<evidence type="ECO:0000256" key="1">
    <source>
        <dbReference type="ARBA" id="ARBA00004651"/>
    </source>
</evidence>
<keyword evidence="6 7" id="KW-0472">Membrane</keyword>
<evidence type="ECO:0000313" key="8">
    <source>
        <dbReference type="EMBL" id="QYD73287.1"/>
    </source>
</evidence>
<keyword evidence="9" id="KW-1185">Reference proteome</keyword>
<feature type="transmembrane region" description="Helical" evidence="7">
    <location>
        <begin position="234"/>
        <end position="250"/>
    </location>
</feature>
<evidence type="ECO:0000313" key="9">
    <source>
        <dbReference type="Proteomes" id="UP000826462"/>
    </source>
</evidence>
<dbReference type="EMBL" id="CP080096">
    <property type="protein sequence ID" value="QYD73287.1"/>
    <property type="molecule type" value="Genomic_DNA"/>
</dbReference>
<dbReference type="Pfam" id="PF13440">
    <property type="entry name" value="Polysacc_synt_3"/>
    <property type="match status" value="1"/>
</dbReference>
<reference evidence="8 9" key="1">
    <citation type="submission" date="2021-07" db="EMBL/GenBank/DDBJ databases">
        <title>Paraburkholderia edwinii protects Aspergillus sp. from phenazines by acting as a toxin sponge.</title>
        <authorList>
            <person name="Dahlstrom K.M."/>
            <person name="Newman D.K."/>
        </authorList>
    </citation>
    <scope>NUCLEOTIDE SEQUENCE [LARGE SCALE GENOMIC DNA]</scope>
    <source>
        <strain evidence="8 9">Pe01</strain>
    </source>
</reference>
<dbReference type="PANTHER" id="PTHR30250:SF10">
    <property type="entry name" value="LIPOPOLYSACCHARIDE BIOSYNTHESIS PROTEIN WZXC"/>
    <property type="match status" value="1"/>
</dbReference>
<keyword evidence="4 7" id="KW-0812">Transmembrane</keyword>
<organism evidence="8 9">
    <name type="scientific">Paraburkholderia edwinii</name>
    <dbReference type="NCBI Taxonomy" id="2861782"/>
    <lineage>
        <taxon>Bacteria</taxon>
        <taxon>Pseudomonadati</taxon>
        <taxon>Pseudomonadota</taxon>
        <taxon>Betaproteobacteria</taxon>
        <taxon>Burkholderiales</taxon>
        <taxon>Burkholderiaceae</taxon>
        <taxon>Paraburkholderia</taxon>
    </lineage>
</organism>
<feature type="transmembrane region" description="Helical" evidence="7">
    <location>
        <begin position="384"/>
        <end position="406"/>
    </location>
</feature>
<gene>
    <name evidence="8" type="ORF">KZJ38_26990</name>
</gene>
<feature type="transmembrane region" description="Helical" evidence="7">
    <location>
        <begin position="287"/>
        <end position="308"/>
    </location>
</feature>